<dbReference type="PANTHER" id="PTHR42832">
    <property type="entry name" value="AMINO ACID AMINOTRANSFERASE"/>
    <property type="match status" value="1"/>
</dbReference>
<dbReference type="InterPro" id="IPR015424">
    <property type="entry name" value="PyrdxlP-dep_Trfase"/>
</dbReference>
<evidence type="ECO:0000256" key="1">
    <source>
        <dbReference type="ARBA" id="ARBA00001933"/>
    </source>
</evidence>
<dbReference type="Gene3D" id="3.40.640.10">
    <property type="entry name" value="Type I PLP-dependent aspartate aminotransferase-like (Major domain)"/>
    <property type="match status" value="1"/>
</dbReference>
<accession>Q01VI8</accession>
<dbReference type="EMBL" id="CP000473">
    <property type="protein sequence ID" value="ABJ86327.1"/>
    <property type="molecule type" value="Genomic_DNA"/>
</dbReference>
<dbReference type="GO" id="GO:0030170">
    <property type="term" value="F:pyridoxal phosphate binding"/>
    <property type="evidence" value="ECO:0007669"/>
    <property type="project" value="InterPro"/>
</dbReference>
<dbReference type="eggNOG" id="COG0436">
    <property type="taxonomic scope" value="Bacteria"/>
</dbReference>
<dbReference type="SUPFAM" id="SSF53383">
    <property type="entry name" value="PLP-dependent transferases"/>
    <property type="match status" value="1"/>
</dbReference>
<organism evidence="6">
    <name type="scientific">Solibacter usitatus (strain Ellin6076)</name>
    <dbReference type="NCBI Taxonomy" id="234267"/>
    <lineage>
        <taxon>Bacteria</taxon>
        <taxon>Pseudomonadati</taxon>
        <taxon>Acidobacteriota</taxon>
        <taxon>Terriglobia</taxon>
        <taxon>Bryobacterales</taxon>
        <taxon>Solibacteraceae</taxon>
        <taxon>Candidatus Solibacter</taxon>
    </lineage>
</organism>
<dbReference type="Pfam" id="PF00155">
    <property type="entry name" value="Aminotran_1_2"/>
    <property type="match status" value="1"/>
</dbReference>
<reference evidence="6" key="1">
    <citation type="submission" date="2006-10" db="EMBL/GenBank/DDBJ databases">
        <title>Complete sequence of Solibacter usitatus Ellin6076.</title>
        <authorList>
            <consortium name="US DOE Joint Genome Institute"/>
            <person name="Copeland A."/>
            <person name="Lucas S."/>
            <person name="Lapidus A."/>
            <person name="Barry K."/>
            <person name="Detter J.C."/>
            <person name="Glavina del Rio T."/>
            <person name="Hammon N."/>
            <person name="Israni S."/>
            <person name="Dalin E."/>
            <person name="Tice H."/>
            <person name="Pitluck S."/>
            <person name="Thompson L.S."/>
            <person name="Brettin T."/>
            <person name="Bruce D."/>
            <person name="Han C."/>
            <person name="Tapia R."/>
            <person name="Gilna P."/>
            <person name="Schmutz J."/>
            <person name="Larimer F."/>
            <person name="Land M."/>
            <person name="Hauser L."/>
            <person name="Kyrpides N."/>
            <person name="Mikhailova N."/>
            <person name="Janssen P.H."/>
            <person name="Kuske C.R."/>
            <person name="Richardson P."/>
        </authorList>
    </citation>
    <scope>NUCLEOTIDE SEQUENCE</scope>
    <source>
        <strain evidence="6">Ellin6076</strain>
    </source>
</reference>
<evidence type="ECO:0000256" key="3">
    <source>
        <dbReference type="ARBA" id="ARBA00022679"/>
    </source>
</evidence>
<dbReference type="CDD" id="cd00609">
    <property type="entry name" value="AAT_like"/>
    <property type="match status" value="1"/>
</dbReference>
<dbReference type="AlphaFoldDB" id="Q01VI8"/>
<dbReference type="HOGENOM" id="CLU_017584_4_5_0"/>
<dbReference type="Gene3D" id="3.90.1150.10">
    <property type="entry name" value="Aspartate Aminotransferase, domain 1"/>
    <property type="match status" value="1"/>
</dbReference>
<dbReference type="FunCoup" id="Q01VI8">
    <property type="interactions" value="135"/>
</dbReference>
<dbReference type="PROSITE" id="PS00105">
    <property type="entry name" value="AA_TRANSFER_CLASS_1"/>
    <property type="match status" value="1"/>
</dbReference>
<evidence type="ECO:0000256" key="2">
    <source>
        <dbReference type="ARBA" id="ARBA00022576"/>
    </source>
</evidence>
<dbReference type="InParanoid" id="Q01VI8"/>
<proteinExistence type="inferred from homology"/>
<evidence type="ECO:0000259" key="5">
    <source>
        <dbReference type="Pfam" id="PF00155"/>
    </source>
</evidence>
<comment type="similarity">
    <text evidence="4">Belongs to the class-I pyridoxal-phosphate-dependent aminotransferase family.</text>
</comment>
<dbReference type="InterPro" id="IPR015421">
    <property type="entry name" value="PyrdxlP-dep_Trfase_major"/>
</dbReference>
<keyword evidence="3 4" id="KW-0808">Transferase</keyword>
<gene>
    <name evidence="6" type="ordered locus">Acid_5378</name>
</gene>
<evidence type="ECO:0000256" key="4">
    <source>
        <dbReference type="RuleBase" id="RU000481"/>
    </source>
</evidence>
<protein>
    <recommendedName>
        <fullName evidence="4">Aminotransferase</fullName>
        <ecNumber evidence="4">2.6.1.-</ecNumber>
    </recommendedName>
</protein>
<evidence type="ECO:0000313" key="6">
    <source>
        <dbReference type="EMBL" id="ABJ86327.1"/>
    </source>
</evidence>
<dbReference type="InterPro" id="IPR004839">
    <property type="entry name" value="Aminotransferase_I/II_large"/>
</dbReference>
<dbReference type="InterPro" id="IPR004838">
    <property type="entry name" value="NHTrfase_class1_PyrdxlP-BS"/>
</dbReference>
<dbReference type="GO" id="GO:0008483">
    <property type="term" value="F:transaminase activity"/>
    <property type="evidence" value="ECO:0007669"/>
    <property type="project" value="UniProtKB-KW"/>
</dbReference>
<dbReference type="STRING" id="234267.Acid_5378"/>
<dbReference type="KEGG" id="sus:Acid_5378"/>
<dbReference type="EC" id="2.6.1.-" evidence="4"/>
<dbReference type="InterPro" id="IPR015422">
    <property type="entry name" value="PyrdxlP-dep_Trfase_small"/>
</dbReference>
<dbReference type="OrthoDB" id="9803354at2"/>
<dbReference type="InterPro" id="IPR050881">
    <property type="entry name" value="LL-DAP_aminotransferase"/>
</dbReference>
<name>Q01VI8_SOLUE</name>
<dbReference type="PANTHER" id="PTHR42832:SF1">
    <property type="entry name" value="GLUTAMATE-PYRUVATE AMINOTRANSFERASE ALAC"/>
    <property type="match status" value="1"/>
</dbReference>
<sequence length="397" mass="44298">MPDSSDEFYRIQKLPPYVFAVINEMRAKARAAQIDVIDLGMGNPDGATPRVIVNKMIEATRNPRNHRYSQSRGIPKLREEITRRYLANYGVELDPDKEAIVTIGAKDALAHLLFATVGPGDTVVSPNPAYPIHQYGVLMAEGHACMLPMPDAATFLERLKELYRNNSKKPKLLLISFPHNPTTTCVDLDFFREIVALAREHGTLIVHDFAYADLGFDGYQPPSILQVEGAKDVAVEIFSLSKSYNMAGWRVGFCVGNQKMISALARIKSYLDYGVFQPIQIASIIALRECEEDTKKICAVYQKRRDVLVNGLKRAGWPVEKPRGSMFLWAPVPEKYRAAGSLEFCKLLLEKAQVAVSPGIGFGPLGEGHVRFALVENEQRIRQATRAIGQFFKSDAQ</sequence>
<comment type="cofactor">
    <cofactor evidence="1 4">
        <name>pyridoxal 5'-phosphate</name>
        <dbReference type="ChEBI" id="CHEBI:597326"/>
    </cofactor>
</comment>
<keyword evidence="2 4" id="KW-0032">Aminotransferase</keyword>
<feature type="domain" description="Aminotransferase class I/classII large" evidence="5">
    <location>
        <begin position="35"/>
        <end position="388"/>
    </location>
</feature>